<evidence type="ECO:0000256" key="6">
    <source>
        <dbReference type="SAM" id="SignalP"/>
    </source>
</evidence>
<accession>A0A7J6FJH0</accession>
<organism evidence="7 8">
    <name type="scientific">Cannabis sativa</name>
    <name type="common">Hemp</name>
    <name type="synonym">Marijuana</name>
    <dbReference type="NCBI Taxonomy" id="3483"/>
    <lineage>
        <taxon>Eukaryota</taxon>
        <taxon>Viridiplantae</taxon>
        <taxon>Streptophyta</taxon>
        <taxon>Embryophyta</taxon>
        <taxon>Tracheophyta</taxon>
        <taxon>Spermatophyta</taxon>
        <taxon>Magnoliopsida</taxon>
        <taxon>eudicotyledons</taxon>
        <taxon>Gunneridae</taxon>
        <taxon>Pentapetalae</taxon>
        <taxon>rosids</taxon>
        <taxon>fabids</taxon>
        <taxon>Rosales</taxon>
        <taxon>Cannabaceae</taxon>
        <taxon>Cannabis</taxon>
    </lineage>
</organism>
<dbReference type="InterPro" id="IPR010264">
    <property type="entry name" value="Self-incomp_S1"/>
</dbReference>
<feature type="signal peptide" evidence="6">
    <location>
        <begin position="1"/>
        <end position="25"/>
    </location>
</feature>
<sequence>MSSILSLSSVITICVMVTLFSCACGVTDIPRPPRQPEMGIEVVVIRNILDGKEQLSVHCKSKDDDLGVQLLTYNSTFTFKFTRNFWGTTLFFCGFQWKDQFHRFDIYTPDGPRCTPEPCLWYIIPSGPCKLEAKTYSYRCYEWGPSSLGSHTNVVELILKMIIPCLIMVTLLSSYACDGLQTPSSSPHNQVEVVEIRNNLEEKVQLKVHCKSKDDDLGIRILNFNESFSFTFLRNIFQTTLFFCGFRWENEFHWFDVFTPDTPTCVYPTPCLWFVIDSGPCKIEYDSGALYSCYPWNKDSLRSKMIESKLVPQSPISTAPTPY</sequence>
<dbReference type="Proteomes" id="UP000583929">
    <property type="component" value="Unassembled WGS sequence"/>
</dbReference>
<evidence type="ECO:0008006" key="9">
    <source>
        <dbReference type="Google" id="ProtNLM"/>
    </source>
</evidence>
<evidence type="ECO:0000256" key="1">
    <source>
        <dbReference type="ARBA" id="ARBA00004613"/>
    </source>
</evidence>
<keyword evidence="3" id="KW-0713">Self-incompatibility</keyword>
<keyword evidence="5 6" id="KW-0732">Signal</keyword>
<keyword evidence="8" id="KW-1185">Reference proteome</keyword>
<comment type="similarity">
    <text evidence="2">Belongs to the plant self-incompatibility (S1) protein family.</text>
</comment>
<dbReference type="GO" id="GO:0005576">
    <property type="term" value="C:extracellular region"/>
    <property type="evidence" value="ECO:0007669"/>
    <property type="project" value="UniProtKB-SubCell"/>
</dbReference>
<keyword evidence="4" id="KW-0964">Secreted</keyword>
<dbReference type="AlphaFoldDB" id="A0A7J6FJH0"/>
<dbReference type="GO" id="GO:0060320">
    <property type="term" value="P:rejection of self pollen"/>
    <property type="evidence" value="ECO:0007669"/>
    <property type="project" value="UniProtKB-KW"/>
</dbReference>
<evidence type="ECO:0000256" key="3">
    <source>
        <dbReference type="ARBA" id="ARBA00022471"/>
    </source>
</evidence>
<comment type="subcellular location">
    <subcellularLocation>
        <location evidence="1">Secreted</location>
    </subcellularLocation>
</comment>
<evidence type="ECO:0000313" key="7">
    <source>
        <dbReference type="EMBL" id="KAF4370861.1"/>
    </source>
</evidence>
<dbReference type="Pfam" id="PF05938">
    <property type="entry name" value="Self-incomp_S1"/>
    <property type="match status" value="2"/>
</dbReference>
<reference evidence="7 8" key="1">
    <citation type="journal article" date="2020" name="bioRxiv">
        <title>Sequence and annotation of 42 cannabis genomes reveals extensive copy number variation in cannabinoid synthesis and pathogen resistance genes.</title>
        <authorList>
            <person name="Mckernan K.J."/>
            <person name="Helbert Y."/>
            <person name="Kane L.T."/>
            <person name="Ebling H."/>
            <person name="Zhang L."/>
            <person name="Liu B."/>
            <person name="Eaton Z."/>
            <person name="Mclaughlin S."/>
            <person name="Kingan S."/>
            <person name="Baybayan P."/>
            <person name="Concepcion G."/>
            <person name="Jordan M."/>
            <person name="Riva A."/>
            <person name="Barbazuk W."/>
            <person name="Harkins T."/>
        </authorList>
    </citation>
    <scope>NUCLEOTIDE SEQUENCE [LARGE SCALE GENOMIC DNA]</scope>
    <source>
        <strain evidence="8">cv. Jamaican Lion 4</strain>
        <tissue evidence="7">Leaf</tissue>
    </source>
</reference>
<evidence type="ECO:0000256" key="5">
    <source>
        <dbReference type="ARBA" id="ARBA00022729"/>
    </source>
</evidence>
<proteinExistence type="inferred from homology"/>
<dbReference type="EMBL" id="JAATIQ010000201">
    <property type="protein sequence ID" value="KAF4370861.1"/>
    <property type="molecule type" value="Genomic_DNA"/>
</dbReference>
<gene>
    <name evidence="7" type="ORF">G4B88_012661</name>
</gene>
<evidence type="ECO:0000256" key="4">
    <source>
        <dbReference type="ARBA" id="ARBA00022525"/>
    </source>
</evidence>
<comment type="caution">
    <text evidence="7">The sequence shown here is derived from an EMBL/GenBank/DDBJ whole genome shotgun (WGS) entry which is preliminary data.</text>
</comment>
<evidence type="ECO:0000256" key="2">
    <source>
        <dbReference type="ARBA" id="ARBA00005581"/>
    </source>
</evidence>
<protein>
    <recommendedName>
        <fullName evidence="9">S-protein homolog</fullName>
    </recommendedName>
</protein>
<dbReference type="PANTHER" id="PTHR31232:SF43">
    <property type="entry name" value="S-PROTEIN HOMOLOG 29-RELATED"/>
    <property type="match status" value="1"/>
</dbReference>
<evidence type="ECO:0000313" key="8">
    <source>
        <dbReference type="Proteomes" id="UP000583929"/>
    </source>
</evidence>
<name>A0A7J6FJH0_CANSA</name>
<feature type="chain" id="PRO_5029621507" description="S-protein homolog" evidence="6">
    <location>
        <begin position="26"/>
        <end position="323"/>
    </location>
</feature>
<dbReference type="PANTHER" id="PTHR31232">
    <property type="match status" value="1"/>
</dbReference>